<dbReference type="Proteomes" id="UP000789759">
    <property type="component" value="Unassembled WGS sequence"/>
</dbReference>
<dbReference type="EMBL" id="CAJVQA010013961">
    <property type="protein sequence ID" value="CAG8728021.1"/>
    <property type="molecule type" value="Genomic_DNA"/>
</dbReference>
<proteinExistence type="predicted"/>
<dbReference type="AlphaFoldDB" id="A0A9N9IAW8"/>
<evidence type="ECO:0000313" key="2">
    <source>
        <dbReference type="Proteomes" id="UP000789759"/>
    </source>
</evidence>
<keyword evidence="2" id="KW-1185">Reference proteome</keyword>
<reference evidence="1" key="1">
    <citation type="submission" date="2021-06" db="EMBL/GenBank/DDBJ databases">
        <authorList>
            <person name="Kallberg Y."/>
            <person name="Tangrot J."/>
            <person name="Rosling A."/>
        </authorList>
    </citation>
    <scope>NUCLEOTIDE SEQUENCE</scope>
    <source>
        <strain evidence="1">FL966</strain>
    </source>
</reference>
<dbReference type="OrthoDB" id="5800391at2759"/>
<organism evidence="1 2">
    <name type="scientific">Cetraspora pellucida</name>
    <dbReference type="NCBI Taxonomy" id="1433469"/>
    <lineage>
        <taxon>Eukaryota</taxon>
        <taxon>Fungi</taxon>
        <taxon>Fungi incertae sedis</taxon>
        <taxon>Mucoromycota</taxon>
        <taxon>Glomeromycotina</taxon>
        <taxon>Glomeromycetes</taxon>
        <taxon>Diversisporales</taxon>
        <taxon>Gigasporaceae</taxon>
        <taxon>Cetraspora</taxon>
    </lineage>
</organism>
<gene>
    <name evidence="1" type="ORF">CPELLU_LOCUS13307</name>
</gene>
<comment type="caution">
    <text evidence="1">The sequence shown here is derived from an EMBL/GenBank/DDBJ whole genome shotgun (WGS) entry which is preliminary data.</text>
</comment>
<evidence type="ECO:0000313" key="1">
    <source>
        <dbReference type="EMBL" id="CAG8728021.1"/>
    </source>
</evidence>
<name>A0A9N9IAW8_9GLOM</name>
<sequence length="105" mass="11799">MPIWNDYDKGEEDGHGHFGAIFEPIKQVINLLESRTATLADCFIGIVQIAIAFKKIPISNDLHALIIADIEFSSNLMPATWWGVVKDEYNHLQELAKTMFAIIPS</sequence>
<accession>A0A9N9IAW8</accession>
<protein>
    <submittedName>
        <fullName evidence="1">3229_t:CDS:1</fullName>
    </submittedName>
</protein>